<dbReference type="Proteomes" id="UP001152321">
    <property type="component" value="Unassembled WGS sequence"/>
</dbReference>
<comment type="caution">
    <text evidence="1">The sequence shown here is derived from an EMBL/GenBank/DDBJ whole genome shotgun (WGS) entry which is preliminary data.</text>
</comment>
<reference evidence="1" key="1">
    <citation type="submission" date="2022-08" db="EMBL/GenBank/DDBJ databases">
        <title>Novel Bdellovibrio Species Isolated from Svalbard: Designation Bdellovibrio svalbardensis.</title>
        <authorList>
            <person name="Mitchell R.J."/>
            <person name="Choi S.Y."/>
        </authorList>
    </citation>
    <scope>NUCLEOTIDE SEQUENCE</scope>
    <source>
        <strain evidence="1">PAP01</strain>
    </source>
</reference>
<sequence length="375" mass="42127">MASSFSIRYGLLAFLFILFAGLPQGASAKNFKRPNTPPESQSTAAGPNALELVKPLNTLSADFYDFVLRYGGRLIPAKDLQPWIVRMHEASEAYFNSIGVKFSIQTVKREQMEFQGSYVEKISYNLYTLTSVENASELNGEFIQGILQDESLGDLKLIYDPFLQLWSGPIQGFFEPSTYSLVFSTTALSYRVGGLGDTLTHEIRHAQEHNAILKGFPSLASFTFLSNKSSPEVYSQFLRLDEAETHALDIQFLVETAPSLEALLTDKSSLKRLREARQKSLEFKRETLQRIIASTQGTLARLKKEIQIHGVTNLNCAPEPLTTMKSSVELCKFSDPEAEHYERLEIRVAQKPRINLDAQLSSLLTWSLGRLNNLQ</sequence>
<protein>
    <submittedName>
        <fullName evidence="1">Uncharacterized protein</fullName>
    </submittedName>
</protein>
<gene>
    <name evidence="1" type="ORF">NWE73_17945</name>
</gene>
<keyword evidence="2" id="KW-1185">Reference proteome</keyword>
<accession>A0ABT6DQT0</accession>
<organism evidence="1 2">
    <name type="scientific">Bdellovibrio svalbardensis</name>
    <dbReference type="NCBI Taxonomy" id="2972972"/>
    <lineage>
        <taxon>Bacteria</taxon>
        <taxon>Pseudomonadati</taxon>
        <taxon>Bdellovibrionota</taxon>
        <taxon>Bdellovibrionia</taxon>
        <taxon>Bdellovibrionales</taxon>
        <taxon>Pseudobdellovibrionaceae</taxon>
        <taxon>Bdellovibrio</taxon>
    </lineage>
</organism>
<evidence type="ECO:0000313" key="1">
    <source>
        <dbReference type="EMBL" id="MDG0818269.1"/>
    </source>
</evidence>
<proteinExistence type="predicted"/>
<name>A0ABT6DQT0_9BACT</name>
<evidence type="ECO:0000313" key="2">
    <source>
        <dbReference type="Proteomes" id="UP001152321"/>
    </source>
</evidence>
<dbReference type="RefSeq" id="WP_277579744.1">
    <property type="nucleotide sequence ID" value="NZ_JANRMI010000007.1"/>
</dbReference>
<dbReference type="EMBL" id="JANRMI010000007">
    <property type="protein sequence ID" value="MDG0818269.1"/>
    <property type="molecule type" value="Genomic_DNA"/>
</dbReference>